<dbReference type="GO" id="GO:0046872">
    <property type="term" value="F:metal ion binding"/>
    <property type="evidence" value="ECO:0007669"/>
    <property type="project" value="UniProtKB-KW"/>
</dbReference>
<dbReference type="AlphaFoldDB" id="A0A650CKJ4"/>
<keyword evidence="6 13" id="KW-0479">Metal-binding</keyword>
<keyword evidence="11 13" id="KW-0051">Antiviral defense</keyword>
<keyword evidence="7 13" id="KW-0378">Hydrolase</keyword>
<keyword evidence="8 13" id="KW-0269">Exonuclease</keyword>
<organism evidence="16 17">
    <name type="scientific">Sulfurisphaera ohwakuensis</name>
    <dbReference type="NCBI Taxonomy" id="69656"/>
    <lineage>
        <taxon>Archaea</taxon>
        <taxon>Thermoproteota</taxon>
        <taxon>Thermoprotei</taxon>
        <taxon>Sulfolobales</taxon>
        <taxon>Sulfolobaceae</taxon>
        <taxon>Sulfurisphaera</taxon>
    </lineage>
</organism>
<evidence type="ECO:0000313" key="18">
    <source>
        <dbReference type="Proteomes" id="UP000582213"/>
    </source>
</evidence>
<dbReference type="GO" id="GO:0051536">
    <property type="term" value="F:iron-sulfur cluster binding"/>
    <property type="evidence" value="ECO:0007669"/>
    <property type="project" value="UniProtKB-KW"/>
</dbReference>
<evidence type="ECO:0000313" key="15">
    <source>
        <dbReference type="EMBL" id="MBB5254782.1"/>
    </source>
</evidence>
<dbReference type="EMBL" id="JACHFY010000024">
    <property type="protein sequence ID" value="MBB5254782.1"/>
    <property type="molecule type" value="Genomic_DNA"/>
</dbReference>
<evidence type="ECO:0000256" key="12">
    <source>
        <dbReference type="ARBA" id="ARBA00023211"/>
    </source>
</evidence>
<dbReference type="PANTHER" id="PTHR36531">
    <property type="entry name" value="CRISPR-ASSOCIATED EXONUCLEASE CAS4"/>
    <property type="match status" value="1"/>
</dbReference>
<keyword evidence="12 13" id="KW-0464">Manganese</keyword>
<sequence length="176" mass="20420">MVTVSDVKQYHFCKAIPWINYVMGYREPSTFSMEEGKKISYEEVVKSLNLTTPVKYEVCLSYNGLSGCIDILSGDRKYTVVEVKAFKRGNFSPFRYQLLAYAYLVRKRLGIVERAILVMEGNKVLEIEPTEEHYKYIENVVKKIEEIVNSEKLPAVNVEKCDFCQYRRVCPVSAWS</sequence>
<reference evidence="16 17" key="1">
    <citation type="submission" date="2019-10" db="EMBL/GenBank/DDBJ databases">
        <title>Genome Sequences from Six Type Strain Members of the Archaeal Family Sulfolobaceae: Acidianus ambivalens, Acidianus infernus, Metallosphaera prunae, Stygiolobus azoricus, Sulfolobus metallicus, and Sulfurisphaera ohwakuensis.</title>
        <authorList>
            <person name="Counts J.A."/>
            <person name="Kelly R.M."/>
        </authorList>
    </citation>
    <scope>NUCLEOTIDE SEQUENCE [LARGE SCALE GENOMIC DNA]</scope>
    <source>
        <strain evidence="16 17">TA-1</strain>
    </source>
</reference>
<dbReference type="InterPro" id="IPR013343">
    <property type="entry name" value="CRISPR-assoc_prot_Cas4"/>
</dbReference>
<reference evidence="15 18" key="2">
    <citation type="submission" date="2020-08" db="EMBL/GenBank/DDBJ databases">
        <title>Genomic Encyclopedia of Type Strains, Phase IV (KMG-IV): sequencing the most valuable type-strain genomes for metagenomic binning, comparative biology and taxonomic classification.</title>
        <authorList>
            <person name="Goeker M."/>
        </authorList>
    </citation>
    <scope>NUCLEOTIDE SEQUENCE [LARGE SCALE GENOMIC DNA]</scope>
    <source>
        <strain evidence="15 18">DSM 12421</strain>
    </source>
</reference>
<dbReference type="RefSeq" id="WP_156015733.1">
    <property type="nucleotide sequence ID" value="NZ_CP045484.1"/>
</dbReference>
<comment type="function">
    <text evidence="13">CRISPR (clustered regularly interspaced short palindromic repeat) is an adaptive immune system that provides protection against mobile genetic elements (viruses, transposable elements and conjugative plasmids). CRISPR clusters contain sequences complementary to antecedent mobile elements and target invading nucleic acids. CRISPR clusters are transcribed and processed into CRISPR RNA (crRNA).</text>
</comment>
<keyword evidence="17" id="KW-1185">Reference proteome</keyword>
<comment type="cofactor">
    <cofactor evidence="1">
        <name>Mn(2+)</name>
        <dbReference type="ChEBI" id="CHEBI:29035"/>
    </cofactor>
</comment>
<dbReference type="Pfam" id="PF01930">
    <property type="entry name" value="Cas_Cas4"/>
    <property type="match status" value="1"/>
</dbReference>
<evidence type="ECO:0000256" key="8">
    <source>
        <dbReference type="ARBA" id="ARBA00022839"/>
    </source>
</evidence>
<comment type="similarity">
    <text evidence="2 13">Belongs to the CRISPR-associated exonuclease Cas4 family.</text>
</comment>
<evidence type="ECO:0000256" key="9">
    <source>
        <dbReference type="ARBA" id="ARBA00023004"/>
    </source>
</evidence>
<keyword evidence="10 13" id="KW-0411">Iron-sulfur</keyword>
<dbReference type="Gene3D" id="3.90.320.10">
    <property type="match status" value="1"/>
</dbReference>
<evidence type="ECO:0000256" key="7">
    <source>
        <dbReference type="ARBA" id="ARBA00022801"/>
    </source>
</evidence>
<dbReference type="PANTHER" id="PTHR36531:SF2">
    <property type="entry name" value="CRISPR-ASSOCIATED EXONUCLEASE CAS4"/>
    <property type="match status" value="1"/>
</dbReference>
<dbReference type="CDD" id="cd09637">
    <property type="entry name" value="Cas4_I-A_I-B_I-C_I-D_II-B"/>
    <property type="match status" value="1"/>
</dbReference>
<evidence type="ECO:0000313" key="16">
    <source>
        <dbReference type="EMBL" id="QGR18243.1"/>
    </source>
</evidence>
<dbReference type="Proteomes" id="UP000582213">
    <property type="component" value="Unassembled WGS sequence"/>
</dbReference>
<evidence type="ECO:0000259" key="14">
    <source>
        <dbReference type="Pfam" id="PF01930"/>
    </source>
</evidence>
<evidence type="ECO:0000256" key="3">
    <source>
        <dbReference type="ARBA" id="ARBA00012768"/>
    </source>
</evidence>
<proteinExistence type="inferred from homology"/>
<evidence type="ECO:0000256" key="1">
    <source>
        <dbReference type="ARBA" id="ARBA00001936"/>
    </source>
</evidence>
<dbReference type="EMBL" id="CP045484">
    <property type="protein sequence ID" value="QGR18243.1"/>
    <property type="molecule type" value="Genomic_DNA"/>
</dbReference>
<dbReference type="GO" id="GO:0004527">
    <property type="term" value="F:exonuclease activity"/>
    <property type="evidence" value="ECO:0007669"/>
    <property type="project" value="UniProtKB-KW"/>
</dbReference>
<comment type="cofactor">
    <cofactor evidence="13">
        <name>Mg(2+)</name>
        <dbReference type="ChEBI" id="CHEBI:18420"/>
    </cofactor>
    <cofactor evidence="13">
        <name>Mn(2+)</name>
        <dbReference type="ChEBI" id="CHEBI:29035"/>
    </cofactor>
    <text evidence="13">Mg(2+) or Mn(2+) required for ssDNA cleavage activity.</text>
</comment>
<keyword evidence="9 13" id="KW-0408">Iron</keyword>
<evidence type="ECO:0000256" key="2">
    <source>
        <dbReference type="ARBA" id="ARBA00009189"/>
    </source>
</evidence>
<dbReference type="EC" id="3.1.12.1" evidence="3 13"/>
<dbReference type="KEGG" id="soh:D1869_14385"/>
<dbReference type="InterPro" id="IPR051827">
    <property type="entry name" value="Cas4_exonuclease"/>
</dbReference>
<dbReference type="InterPro" id="IPR011604">
    <property type="entry name" value="PDDEXK-like_dom_sf"/>
</dbReference>
<evidence type="ECO:0000256" key="6">
    <source>
        <dbReference type="ARBA" id="ARBA00022723"/>
    </source>
</evidence>
<name>A0A650CKJ4_SULOH</name>
<evidence type="ECO:0000256" key="4">
    <source>
        <dbReference type="ARBA" id="ARBA00020049"/>
    </source>
</evidence>
<evidence type="ECO:0000256" key="5">
    <source>
        <dbReference type="ARBA" id="ARBA00022722"/>
    </source>
</evidence>
<dbReference type="GeneID" id="42802456"/>
<evidence type="ECO:0000313" key="17">
    <source>
        <dbReference type="Proteomes" id="UP000427373"/>
    </source>
</evidence>
<dbReference type="GO" id="GO:0051607">
    <property type="term" value="P:defense response to virus"/>
    <property type="evidence" value="ECO:0007669"/>
    <property type="project" value="UniProtKB-KW"/>
</dbReference>
<comment type="cofactor">
    <cofactor evidence="13">
        <name>iron-sulfur cluster</name>
        <dbReference type="ChEBI" id="CHEBI:30408"/>
    </cofactor>
</comment>
<dbReference type="InterPro" id="IPR022765">
    <property type="entry name" value="Dna2/Cas4_DUF83"/>
</dbReference>
<dbReference type="NCBIfam" id="TIGR00372">
    <property type="entry name" value="cas4"/>
    <property type="match status" value="1"/>
</dbReference>
<protein>
    <recommendedName>
        <fullName evidence="4 13">CRISPR-associated exonuclease Cas4</fullName>
        <ecNumber evidence="3 13">3.1.12.1</ecNumber>
    </recommendedName>
</protein>
<feature type="domain" description="DUF83" evidence="14">
    <location>
        <begin position="4"/>
        <end position="170"/>
    </location>
</feature>
<dbReference type="Proteomes" id="UP000427373">
    <property type="component" value="Chromosome"/>
</dbReference>
<dbReference type="OrthoDB" id="26676at2157"/>
<evidence type="ECO:0000256" key="10">
    <source>
        <dbReference type="ARBA" id="ARBA00023014"/>
    </source>
</evidence>
<keyword evidence="5 13" id="KW-0540">Nuclease</keyword>
<accession>A0A650CKJ4</accession>
<evidence type="ECO:0000256" key="11">
    <source>
        <dbReference type="ARBA" id="ARBA00023118"/>
    </source>
</evidence>
<gene>
    <name evidence="16" type="primary">cas4</name>
    <name evidence="16" type="ORF">D1869_14385</name>
    <name evidence="15" type="ORF">HNQ62_002556</name>
</gene>
<evidence type="ECO:0000256" key="13">
    <source>
        <dbReference type="RuleBase" id="RU365022"/>
    </source>
</evidence>